<dbReference type="GO" id="GO:0003676">
    <property type="term" value="F:nucleic acid binding"/>
    <property type="evidence" value="ECO:0007669"/>
    <property type="project" value="InterPro"/>
</dbReference>
<dbReference type="GO" id="GO:0043137">
    <property type="term" value="P:DNA replication, removal of RNA primer"/>
    <property type="evidence" value="ECO:0007669"/>
    <property type="project" value="TreeGrafter"/>
</dbReference>
<dbReference type="EMBL" id="KV425669">
    <property type="protein sequence ID" value="KZT18632.1"/>
    <property type="molecule type" value="Genomic_DNA"/>
</dbReference>
<dbReference type="EC" id="3.1.26.4" evidence="3"/>
<gene>
    <name evidence="9" type="ORF">NEOLEDRAFT_1079750</name>
</gene>
<name>A0A165MQ92_9AGAM</name>
<feature type="non-terminal residue" evidence="9">
    <location>
        <position position="352"/>
    </location>
</feature>
<evidence type="ECO:0000313" key="9">
    <source>
        <dbReference type="EMBL" id="KZT18632.1"/>
    </source>
</evidence>
<evidence type="ECO:0000256" key="3">
    <source>
        <dbReference type="ARBA" id="ARBA00012180"/>
    </source>
</evidence>
<evidence type="ECO:0000256" key="2">
    <source>
        <dbReference type="ARBA" id="ARBA00005300"/>
    </source>
</evidence>
<dbReference type="InterPro" id="IPR002156">
    <property type="entry name" value="RNaseH_domain"/>
</dbReference>
<dbReference type="Pfam" id="PF00075">
    <property type="entry name" value="RNase_H"/>
    <property type="match status" value="1"/>
</dbReference>
<keyword evidence="10" id="KW-1185">Reference proteome</keyword>
<dbReference type="PROSITE" id="PS50879">
    <property type="entry name" value="RNASE_H_1"/>
    <property type="match status" value="1"/>
</dbReference>
<dbReference type="PANTHER" id="PTHR10642">
    <property type="entry name" value="RIBONUCLEASE H1"/>
    <property type="match status" value="1"/>
</dbReference>
<dbReference type="InterPro" id="IPR036397">
    <property type="entry name" value="RNaseH_sf"/>
</dbReference>
<reference evidence="9 10" key="1">
    <citation type="journal article" date="2016" name="Mol. Biol. Evol.">
        <title>Comparative Genomics of Early-Diverging Mushroom-Forming Fungi Provides Insights into the Origins of Lignocellulose Decay Capabilities.</title>
        <authorList>
            <person name="Nagy L.G."/>
            <person name="Riley R."/>
            <person name="Tritt A."/>
            <person name="Adam C."/>
            <person name="Daum C."/>
            <person name="Floudas D."/>
            <person name="Sun H."/>
            <person name="Yadav J.S."/>
            <person name="Pangilinan J."/>
            <person name="Larsson K.H."/>
            <person name="Matsuura K."/>
            <person name="Barry K."/>
            <person name="Labutti K."/>
            <person name="Kuo R."/>
            <person name="Ohm R.A."/>
            <person name="Bhattacharya S.S."/>
            <person name="Shirouzu T."/>
            <person name="Yoshinaga Y."/>
            <person name="Martin F.M."/>
            <person name="Grigoriev I.V."/>
            <person name="Hibbett D.S."/>
        </authorList>
    </citation>
    <scope>NUCLEOTIDE SEQUENCE [LARGE SCALE GENOMIC DNA]</scope>
    <source>
        <strain evidence="9 10">HHB14362 ss-1</strain>
    </source>
</reference>
<dbReference type="Proteomes" id="UP000076761">
    <property type="component" value="Unassembled WGS sequence"/>
</dbReference>
<keyword evidence="5" id="KW-0479">Metal-binding</keyword>
<dbReference type="GO" id="GO:0004523">
    <property type="term" value="F:RNA-DNA hybrid ribonuclease activity"/>
    <property type="evidence" value="ECO:0007669"/>
    <property type="project" value="UniProtKB-EC"/>
</dbReference>
<dbReference type="AlphaFoldDB" id="A0A165MQ92"/>
<evidence type="ECO:0000256" key="7">
    <source>
        <dbReference type="ARBA" id="ARBA00022801"/>
    </source>
</evidence>
<accession>A0A165MQ92</accession>
<evidence type="ECO:0000256" key="5">
    <source>
        <dbReference type="ARBA" id="ARBA00022723"/>
    </source>
</evidence>
<evidence type="ECO:0000313" key="10">
    <source>
        <dbReference type="Proteomes" id="UP000076761"/>
    </source>
</evidence>
<dbReference type="PANTHER" id="PTHR10642:SF26">
    <property type="entry name" value="RIBONUCLEASE H1"/>
    <property type="match status" value="1"/>
</dbReference>
<dbReference type="OrthoDB" id="2205812at2759"/>
<comment type="catalytic activity">
    <reaction evidence="1">
        <text>Endonucleolytic cleavage to 5'-phosphomonoester.</text>
        <dbReference type="EC" id="3.1.26.4"/>
    </reaction>
</comment>
<comment type="similarity">
    <text evidence="2">Belongs to the RNase H family.</text>
</comment>
<evidence type="ECO:0000259" key="8">
    <source>
        <dbReference type="PROSITE" id="PS50879"/>
    </source>
</evidence>
<evidence type="ECO:0000256" key="1">
    <source>
        <dbReference type="ARBA" id="ARBA00000077"/>
    </source>
</evidence>
<dbReference type="GO" id="GO:0046872">
    <property type="term" value="F:metal ion binding"/>
    <property type="evidence" value="ECO:0007669"/>
    <property type="project" value="UniProtKB-KW"/>
</dbReference>
<keyword evidence="6" id="KW-0255">Endonuclease</keyword>
<evidence type="ECO:0000256" key="6">
    <source>
        <dbReference type="ARBA" id="ARBA00022759"/>
    </source>
</evidence>
<dbReference type="InterPro" id="IPR012337">
    <property type="entry name" value="RNaseH-like_sf"/>
</dbReference>
<dbReference type="SUPFAM" id="SSF53098">
    <property type="entry name" value="Ribonuclease H-like"/>
    <property type="match status" value="1"/>
</dbReference>
<protein>
    <recommendedName>
        <fullName evidence="3">ribonuclease H</fullName>
        <ecNumber evidence="3">3.1.26.4</ecNumber>
    </recommendedName>
</protein>
<evidence type="ECO:0000256" key="4">
    <source>
        <dbReference type="ARBA" id="ARBA00022722"/>
    </source>
</evidence>
<keyword evidence="7" id="KW-0378">Hydrolase</keyword>
<dbReference type="InterPro" id="IPR050092">
    <property type="entry name" value="RNase_H"/>
</dbReference>
<sequence>MTRHFIWEESTHPPIGLDHLYQPKDRGGINLLDIRARNEAIELTWLRDYLNLGTQRPSWAFITDILINRLAPSGIASPALLNTFLQQWDVPVRGARANTLPPDVLSMLRAARKHGVAFAPAQLSLSLKRQLPAFYHLGAPPRTYAAPKISCLIHNHQVRTVSELITASRRLTNLPNNERHHPRRNCRCLNCAADRQTGCKNPHKCALAAHTILNSLSPKTNPTSRPPSDDLTLTHRRLEKNRQAHRERGAIIFDPSMTARTSLAECFRIFVDPDSVPPTPAYRLQHPTPGISLEPNRLTVYTDGSCSNNGKANARAGSGIYVSASSPYNRAIRVDGPDQSNQVGELVAVIVA</sequence>
<dbReference type="Gene3D" id="3.30.420.10">
    <property type="entry name" value="Ribonuclease H-like superfamily/Ribonuclease H"/>
    <property type="match status" value="1"/>
</dbReference>
<dbReference type="InParanoid" id="A0A165MQ92"/>
<organism evidence="9 10">
    <name type="scientific">Neolentinus lepideus HHB14362 ss-1</name>
    <dbReference type="NCBI Taxonomy" id="1314782"/>
    <lineage>
        <taxon>Eukaryota</taxon>
        <taxon>Fungi</taxon>
        <taxon>Dikarya</taxon>
        <taxon>Basidiomycota</taxon>
        <taxon>Agaricomycotina</taxon>
        <taxon>Agaricomycetes</taxon>
        <taxon>Gloeophyllales</taxon>
        <taxon>Gloeophyllaceae</taxon>
        <taxon>Neolentinus</taxon>
    </lineage>
</organism>
<keyword evidence="4" id="KW-0540">Nuclease</keyword>
<proteinExistence type="inferred from homology"/>
<dbReference type="STRING" id="1314782.A0A165MQ92"/>
<feature type="domain" description="RNase H type-1" evidence="8">
    <location>
        <begin position="294"/>
        <end position="352"/>
    </location>
</feature>